<keyword evidence="8" id="KW-0704">Schiff base</keyword>
<keyword evidence="7 11" id="KW-0456">Lyase</keyword>
<accession>A0A8B8CRN7</accession>
<evidence type="ECO:0000256" key="4">
    <source>
        <dbReference type="ARBA" id="ARBA00011881"/>
    </source>
</evidence>
<gene>
    <name evidence="15" type="primary">LOC111121053</name>
</gene>
<evidence type="ECO:0000256" key="9">
    <source>
        <dbReference type="ARBA" id="ARBA00023277"/>
    </source>
</evidence>
<dbReference type="GeneID" id="111121053"/>
<feature type="active site" description="Schiff-base intermediate with substrate" evidence="12">
    <location>
        <position position="177"/>
    </location>
</feature>
<proteinExistence type="inferred from homology"/>
<organism evidence="14 15">
    <name type="scientific">Crassostrea virginica</name>
    <name type="common">Eastern oyster</name>
    <dbReference type="NCBI Taxonomy" id="6565"/>
    <lineage>
        <taxon>Eukaryota</taxon>
        <taxon>Metazoa</taxon>
        <taxon>Spiralia</taxon>
        <taxon>Lophotrochozoa</taxon>
        <taxon>Mollusca</taxon>
        <taxon>Bivalvia</taxon>
        <taxon>Autobranchia</taxon>
        <taxon>Pteriomorphia</taxon>
        <taxon>Ostreida</taxon>
        <taxon>Ostreoidea</taxon>
        <taxon>Ostreidae</taxon>
        <taxon>Crassostrea</taxon>
    </lineage>
</organism>
<evidence type="ECO:0000256" key="10">
    <source>
        <dbReference type="ARBA" id="ARBA00044906"/>
    </source>
</evidence>
<sequence>MAGTRQKRFEDFKVTGCVAAPFTPFRDNGEINFDKFDEYVEYLRNHHFQYAFVNGTLAEGMSMTLEERKSTAEAWVKASKGKLKIILHVGTSNIRDSQELTRHASSIGVDAVASLCPSFFKPANEEILVECMSEIAGAAPELPFFYYCINFVTGIYFDPSKVLQQARDKIPNLVGIKHSSRELPNAYNCTLVDPERFQVLMGTDSQFLPYFTLGIEIPVTAPYMGTLFYKLKTAYDSGDRQAAQTIQKRVFELNNIRGKYGAGIEIAKAMFGIISGIEIGPVRLPIMKLTAEKYNMLKKDIAAFGSAE</sequence>
<dbReference type="GO" id="GO:0005737">
    <property type="term" value="C:cytoplasm"/>
    <property type="evidence" value="ECO:0007669"/>
    <property type="project" value="UniProtKB-SubCell"/>
</dbReference>
<comment type="subcellular location">
    <subcellularLocation>
        <location evidence="1">Cytoplasm</location>
    </subcellularLocation>
</comment>
<evidence type="ECO:0000256" key="12">
    <source>
        <dbReference type="PIRSR" id="PIRSR001365-1"/>
    </source>
</evidence>
<evidence type="ECO:0000256" key="1">
    <source>
        <dbReference type="ARBA" id="ARBA00004496"/>
    </source>
</evidence>
<dbReference type="InterPro" id="IPR002220">
    <property type="entry name" value="DapA-like"/>
</dbReference>
<evidence type="ECO:0000256" key="11">
    <source>
        <dbReference type="PIRNR" id="PIRNR001365"/>
    </source>
</evidence>
<evidence type="ECO:0000256" key="8">
    <source>
        <dbReference type="ARBA" id="ARBA00023270"/>
    </source>
</evidence>
<name>A0A8B8CRN7_CRAVI</name>
<dbReference type="OrthoDB" id="191315at2759"/>
<comment type="similarity">
    <text evidence="3">Belongs to the DapA family. NanA subfamily.</text>
</comment>
<dbReference type="PANTHER" id="PTHR12128">
    <property type="entry name" value="DIHYDRODIPICOLINATE SYNTHASE"/>
    <property type="match status" value="1"/>
</dbReference>
<protein>
    <recommendedName>
        <fullName evidence="5">N-acetylneuraminate lyase</fullName>
        <ecNumber evidence="5">4.1.3.3</ecNumber>
    </recommendedName>
</protein>
<evidence type="ECO:0000256" key="7">
    <source>
        <dbReference type="ARBA" id="ARBA00023239"/>
    </source>
</evidence>
<evidence type="ECO:0000313" key="14">
    <source>
        <dbReference type="Proteomes" id="UP000694844"/>
    </source>
</evidence>
<feature type="binding site" evidence="13">
    <location>
        <position position="217"/>
    </location>
    <ligand>
        <name>pyruvate</name>
        <dbReference type="ChEBI" id="CHEBI:15361"/>
    </ligand>
</feature>
<dbReference type="Gene3D" id="3.20.20.70">
    <property type="entry name" value="Aldolase class I"/>
    <property type="match status" value="1"/>
</dbReference>
<comment type="catalytic activity">
    <reaction evidence="10">
        <text>aceneuramate = aldehydo-N-acetyl-D-mannosamine + pyruvate</text>
        <dbReference type="Rhea" id="RHEA:23296"/>
        <dbReference type="ChEBI" id="CHEBI:15361"/>
        <dbReference type="ChEBI" id="CHEBI:17122"/>
        <dbReference type="ChEBI" id="CHEBI:173083"/>
        <dbReference type="EC" id="4.1.3.3"/>
    </reaction>
</comment>
<dbReference type="PANTHER" id="PTHR12128:SF21">
    <property type="entry name" value="N-ACETYLNEURAMINATE LYASE"/>
    <property type="match status" value="1"/>
</dbReference>
<comment type="subunit">
    <text evidence="4">Homotetramer.</text>
</comment>
<evidence type="ECO:0000313" key="15">
    <source>
        <dbReference type="RefSeq" id="XP_022317864.1"/>
    </source>
</evidence>
<evidence type="ECO:0000256" key="13">
    <source>
        <dbReference type="PIRSR" id="PIRSR001365-2"/>
    </source>
</evidence>
<dbReference type="EC" id="4.1.3.3" evidence="5"/>
<evidence type="ECO:0000256" key="3">
    <source>
        <dbReference type="ARBA" id="ARBA00006324"/>
    </source>
</evidence>
<dbReference type="RefSeq" id="XP_022317864.1">
    <property type="nucleotide sequence ID" value="XM_022462156.1"/>
</dbReference>
<keyword evidence="14" id="KW-1185">Reference proteome</keyword>
<dbReference type="AlphaFoldDB" id="A0A8B8CRN7"/>
<dbReference type="InterPro" id="IPR013785">
    <property type="entry name" value="Aldolase_TIM"/>
</dbReference>
<evidence type="ECO:0000256" key="5">
    <source>
        <dbReference type="ARBA" id="ARBA00012911"/>
    </source>
</evidence>
<keyword evidence="9" id="KW-0119">Carbohydrate metabolism</keyword>
<dbReference type="GO" id="GO:0008747">
    <property type="term" value="F:N-acetylneuraminate lyase activity"/>
    <property type="evidence" value="ECO:0007669"/>
    <property type="project" value="UniProtKB-EC"/>
</dbReference>
<dbReference type="Proteomes" id="UP000694844">
    <property type="component" value="Chromosome 2"/>
</dbReference>
<comment type="pathway">
    <text evidence="2">Amino-sugar metabolism; N-acetylneuraminate degradation.</text>
</comment>
<evidence type="ECO:0000256" key="2">
    <source>
        <dbReference type="ARBA" id="ARBA00004878"/>
    </source>
</evidence>
<dbReference type="KEGG" id="cvn:111121053"/>
<evidence type="ECO:0000256" key="6">
    <source>
        <dbReference type="ARBA" id="ARBA00022490"/>
    </source>
</evidence>
<dbReference type="PIRSF" id="PIRSF001365">
    <property type="entry name" value="DHDPS"/>
    <property type="match status" value="1"/>
</dbReference>
<feature type="active site" description="Proton donor/acceptor" evidence="12">
    <location>
        <position position="147"/>
    </location>
</feature>
<dbReference type="SUPFAM" id="SSF51569">
    <property type="entry name" value="Aldolase"/>
    <property type="match status" value="1"/>
</dbReference>
<keyword evidence="6" id="KW-0963">Cytoplasm</keyword>
<reference evidence="15" key="1">
    <citation type="submission" date="2025-08" db="UniProtKB">
        <authorList>
            <consortium name="RefSeq"/>
        </authorList>
    </citation>
    <scope>IDENTIFICATION</scope>
    <source>
        <tissue evidence="15">Whole sample</tissue>
    </source>
</reference>
<dbReference type="Pfam" id="PF00701">
    <property type="entry name" value="DHDPS"/>
    <property type="match status" value="1"/>
</dbReference>
<dbReference type="SMART" id="SM01130">
    <property type="entry name" value="DHDPS"/>
    <property type="match status" value="1"/>
</dbReference>